<evidence type="ECO:0000256" key="2">
    <source>
        <dbReference type="ARBA" id="ARBA00022679"/>
    </source>
</evidence>
<dbReference type="Proteomes" id="UP001615550">
    <property type="component" value="Unassembled WGS sequence"/>
</dbReference>
<gene>
    <name evidence="4" type="ORF">ACD661_16640</name>
</gene>
<dbReference type="RefSeq" id="WP_400188970.1">
    <property type="nucleotide sequence ID" value="NZ_JBGORX010000015.1"/>
</dbReference>
<dbReference type="InterPro" id="IPR038622">
    <property type="entry name" value="CDPS_sf"/>
</dbReference>
<keyword evidence="2" id="KW-0808">Transferase</keyword>
<evidence type="ECO:0000313" key="5">
    <source>
        <dbReference type="Proteomes" id="UP001615550"/>
    </source>
</evidence>
<reference evidence="4 5" key="1">
    <citation type="submission" date="2024-08" db="EMBL/GenBank/DDBJ databases">
        <title>Draft Genome Sequence of Legionella lytica strain DSB2004, Isolated From a Fire Sprinkler System.</title>
        <authorList>
            <person name="Everhart A.D."/>
            <person name="Kidane D.T."/>
            <person name="Farone A.L."/>
            <person name="Farone M.B."/>
        </authorList>
    </citation>
    <scope>NUCLEOTIDE SEQUENCE [LARGE SCALE GENOMIC DNA]</scope>
    <source>
        <strain evidence="4 5">DSB2004</strain>
    </source>
</reference>
<evidence type="ECO:0000256" key="3">
    <source>
        <dbReference type="ARBA" id="ARBA00030771"/>
    </source>
</evidence>
<dbReference type="InterPro" id="IPR030903">
    <property type="entry name" value="CDPS"/>
</dbReference>
<accession>A0ABW8DBS6</accession>
<comment type="caution">
    <text evidence="4">The sequence shown here is derived from an EMBL/GenBank/DDBJ whole genome shotgun (WGS) entry which is preliminary data.</text>
</comment>
<dbReference type="EMBL" id="JBGORX010000015">
    <property type="protein sequence ID" value="MFJ1270183.1"/>
    <property type="molecule type" value="Genomic_DNA"/>
</dbReference>
<name>A0ABW8DBS6_9GAMM</name>
<evidence type="ECO:0000256" key="1">
    <source>
        <dbReference type="ARBA" id="ARBA00006034"/>
    </source>
</evidence>
<dbReference type="NCBIfam" id="TIGR04539">
    <property type="entry name" value="tRNA_cyclodipep"/>
    <property type="match status" value="1"/>
</dbReference>
<proteinExistence type="inferred from homology"/>
<dbReference type="Pfam" id="PF16715">
    <property type="entry name" value="CDPS"/>
    <property type="match status" value="1"/>
</dbReference>
<evidence type="ECO:0000313" key="4">
    <source>
        <dbReference type="EMBL" id="MFJ1270183.1"/>
    </source>
</evidence>
<dbReference type="Gene3D" id="3.40.50.11710">
    <property type="entry name" value="Cyclodipeptide synthase"/>
    <property type="match status" value="1"/>
</dbReference>
<comment type="similarity">
    <text evidence="1">Belongs to the CDPS family.</text>
</comment>
<sequence>MEYRTVRMNPQPVSKVSSQLYSQKEHALLGISPFNSHFSEEAIGLWIEWAKATFSSFHIFIPDTLPIYTFLALGYDEARARQKTKRQAAYLKNKVARALARHQISGIDTADLMIDMRVLETNPRYLELKDHCYTLYHTHQAFRDECDQCTGWVLNGQSIKDPHQANENIAVRYILDEMPLFMDTPSILGVESSLFTYHQTPEFINYLYTDSIGCELIAENQGFIELSVHKQHVLTDGVLFNDEFKS</sequence>
<organism evidence="4 5">
    <name type="scientific">Legionella lytica</name>
    <dbReference type="NCBI Taxonomy" id="96232"/>
    <lineage>
        <taxon>Bacteria</taxon>
        <taxon>Pseudomonadati</taxon>
        <taxon>Pseudomonadota</taxon>
        <taxon>Gammaproteobacteria</taxon>
        <taxon>Legionellales</taxon>
        <taxon>Legionellaceae</taxon>
        <taxon>Legionella</taxon>
    </lineage>
</organism>
<keyword evidence="5" id="KW-1185">Reference proteome</keyword>
<protein>
    <recommendedName>
        <fullName evidence="3">Cyclodipeptide synthase</fullName>
    </recommendedName>
</protein>